<dbReference type="AlphaFoldDB" id="A0A5E6M7P3"/>
<keyword evidence="2" id="KW-1003">Cell membrane</keyword>
<proteinExistence type="predicted"/>
<keyword evidence="4 6" id="KW-1133">Transmembrane helix</keyword>
<feature type="transmembrane region" description="Helical" evidence="6">
    <location>
        <begin position="157"/>
        <end position="182"/>
    </location>
</feature>
<feature type="transmembrane region" description="Helical" evidence="6">
    <location>
        <begin position="248"/>
        <end position="273"/>
    </location>
</feature>
<protein>
    <recommendedName>
        <fullName evidence="9">Flippase-like domain-containing protein</fullName>
    </recommendedName>
</protein>
<dbReference type="GO" id="GO:0005886">
    <property type="term" value="C:plasma membrane"/>
    <property type="evidence" value="ECO:0007669"/>
    <property type="project" value="UniProtKB-SubCell"/>
</dbReference>
<comment type="caution">
    <text evidence="7">The sequence shown here is derived from an EMBL/GenBank/DDBJ whole genome shotgun (WGS) entry which is preliminary data.</text>
</comment>
<evidence type="ECO:0000313" key="8">
    <source>
        <dbReference type="Proteomes" id="UP000381693"/>
    </source>
</evidence>
<keyword evidence="8" id="KW-1185">Reference proteome</keyword>
<feature type="transmembrane region" description="Helical" evidence="6">
    <location>
        <begin position="123"/>
        <end position="145"/>
    </location>
</feature>
<evidence type="ECO:0000256" key="3">
    <source>
        <dbReference type="ARBA" id="ARBA00022692"/>
    </source>
</evidence>
<dbReference type="OrthoDB" id="5470260at2"/>
<comment type="subcellular location">
    <subcellularLocation>
        <location evidence="1">Cell membrane</location>
        <topology evidence="1">Multi-pass membrane protein</topology>
    </subcellularLocation>
</comment>
<feature type="transmembrane region" description="Helical" evidence="6">
    <location>
        <begin position="43"/>
        <end position="61"/>
    </location>
</feature>
<organism evidence="7 8">
    <name type="scientific">Methylacidimicrobium cyclopophantes</name>
    <dbReference type="NCBI Taxonomy" id="1041766"/>
    <lineage>
        <taxon>Bacteria</taxon>
        <taxon>Pseudomonadati</taxon>
        <taxon>Verrucomicrobiota</taxon>
        <taxon>Methylacidimicrobium</taxon>
    </lineage>
</organism>
<dbReference type="Pfam" id="PF03706">
    <property type="entry name" value="LPG_synthase_TM"/>
    <property type="match status" value="1"/>
</dbReference>
<evidence type="ECO:0000256" key="6">
    <source>
        <dbReference type="SAM" id="Phobius"/>
    </source>
</evidence>
<evidence type="ECO:0000313" key="7">
    <source>
        <dbReference type="EMBL" id="VVM04952.1"/>
    </source>
</evidence>
<keyword evidence="3 6" id="KW-0812">Transmembrane</keyword>
<dbReference type="InterPro" id="IPR022791">
    <property type="entry name" value="L-PG_synthase/AglD"/>
</dbReference>
<feature type="transmembrane region" description="Helical" evidence="6">
    <location>
        <begin position="293"/>
        <end position="315"/>
    </location>
</feature>
<keyword evidence="5 6" id="KW-0472">Membrane</keyword>
<feature type="transmembrane region" description="Helical" evidence="6">
    <location>
        <begin position="7"/>
        <end position="28"/>
    </location>
</feature>
<evidence type="ECO:0000256" key="1">
    <source>
        <dbReference type="ARBA" id="ARBA00004651"/>
    </source>
</evidence>
<evidence type="ECO:0008006" key="9">
    <source>
        <dbReference type="Google" id="ProtNLM"/>
    </source>
</evidence>
<reference evidence="7" key="1">
    <citation type="submission" date="2019-09" db="EMBL/GenBank/DDBJ databases">
        <authorList>
            <person name="Cremers G."/>
        </authorList>
    </citation>
    <scope>NUCLEOTIDE SEQUENCE [LARGE SCALE GENOMIC DNA]</scope>
    <source>
        <strain evidence="7">3B</strain>
    </source>
</reference>
<name>A0A5E6M7P3_9BACT</name>
<evidence type="ECO:0000256" key="5">
    <source>
        <dbReference type="ARBA" id="ARBA00023136"/>
    </source>
</evidence>
<dbReference type="PANTHER" id="PTHR40277">
    <property type="entry name" value="BLL5419 PROTEIN"/>
    <property type="match status" value="1"/>
</dbReference>
<sequence length="333" mass="36490">MAKFRRLAWLFLRAVVSMGLLAAIVWRVPWNAIGEALREASPSWLFAAILLGGAQVTFASMRWRALLGVQEIALTLAETVQLTLIGHFFNAFLPGSTGGDLARIYYAVRVAPKQKAAASLSVVYDRFVGVIVLLFIGCSLCLPLYPLFSKSSLVLKVLFAFFLVAGGILLFALLAWLLPWLLRRRPIWLLERHAPFHRLLEELSHALRRFAADWNATARASLFSFGAHGSTFGFAWCAASALHLPIPFWVLTAILAIVSVLDAIPISISGLGVREGLLVLFFQPLGLTSAQAVTFSLFFFGTTLFWSFAGGIVYWQHKAKGPGEESHGNGSVG</sequence>
<evidence type="ECO:0000256" key="2">
    <source>
        <dbReference type="ARBA" id="ARBA00022475"/>
    </source>
</evidence>
<gene>
    <name evidence="7" type="ORF">MAMC_00323</name>
</gene>
<evidence type="ECO:0000256" key="4">
    <source>
        <dbReference type="ARBA" id="ARBA00022989"/>
    </source>
</evidence>
<dbReference type="RefSeq" id="WP_142524436.1">
    <property type="nucleotide sequence ID" value="NZ_CABFUZ020000078.1"/>
</dbReference>
<accession>A0A5E6M7P3</accession>
<dbReference type="EMBL" id="CABFUZ020000078">
    <property type="protein sequence ID" value="VVM04952.1"/>
    <property type="molecule type" value="Genomic_DNA"/>
</dbReference>
<dbReference type="NCBIfam" id="TIGR00374">
    <property type="entry name" value="flippase-like domain"/>
    <property type="match status" value="1"/>
</dbReference>
<dbReference type="Proteomes" id="UP000381693">
    <property type="component" value="Unassembled WGS sequence"/>
</dbReference>
<dbReference type="PANTHER" id="PTHR40277:SF1">
    <property type="entry name" value="BLL5419 PROTEIN"/>
    <property type="match status" value="1"/>
</dbReference>